<dbReference type="InterPro" id="IPR032710">
    <property type="entry name" value="NTF2-like_dom_sf"/>
</dbReference>
<dbReference type="KEGG" id="arac:E0W69_016990"/>
<dbReference type="Gene3D" id="3.10.450.50">
    <property type="match status" value="1"/>
</dbReference>
<sequence>MKRISFLLIYLSFLQISFAQKHNATAEKEILNTLHRQQDFWNKGDLVHFMEGYWNNDSLVFIGGSGPNYGYEGALKSYQKTYPDKSKMGILQFSNIQLKPLDKTHYLVIGKWELERATDHPSGYYSLIFQWIDHKWLIILDHSS</sequence>
<proteinExistence type="predicted"/>
<accession>A0A5P2G375</accession>
<name>A0A5P2G375_9BACT</name>
<keyword evidence="1" id="KW-0732">Signal</keyword>
<feature type="domain" description="DUF4440" evidence="2">
    <location>
        <begin position="36"/>
        <end position="138"/>
    </location>
</feature>
<dbReference type="RefSeq" id="WP_131331244.1">
    <property type="nucleotide sequence ID" value="NZ_CP044016.1"/>
</dbReference>
<dbReference type="OrthoDB" id="120856at2"/>
<keyword evidence="4" id="KW-1185">Reference proteome</keyword>
<dbReference type="SUPFAM" id="SSF54427">
    <property type="entry name" value="NTF2-like"/>
    <property type="match status" value="1"/>
</dbReference>
<evidence type="ECO:0000259" key="2">
    <source>
        <dbReference type="Pfam" id="PF14534"/>
    </source>
</evidence>
<organism evidence="3 4">
    <name type="scientific">Rhizosphaericola mali</name>
    <dbReference type="NCBI Taxonomy" id="2545455"/>
    <lineage>
        <taxon>Bacteria</taxon>
        <taxon>Pseudomonadati</taxon>
        <taxon>Bacteroidota</taxon>
        <taxon>Chitinophagia</taxon>
        <taxon>Chitinophagales</taxon>
        <taxon>Chitinophagaceae</taxon>
        <taxon>Rhizosphaericola</taxon>
    </lineage>
</organism>
<feature type="chain" id="PRO_5024326208" evidence="1">
    <location>
        <begin position="20"/>
        <end position="144"/>
    </location>
</feature>
<dbReference type="InterPro" id="IPR027843">
    <property type="entry name" value="DUF4440"/>
</dbReference>
<evidence type="ECO:0000256" key="1">
    <source>
        <dbReference type="SAM" id="SignalP"/>
    </source>
</evidence>
<protein>
    <submittedName>
        <fullName evidence="3">Nuclear transport factor 2 family protein</fullName>
    </submittedName>
</protein>
<reference evidence="3 4" key="1">
    <citation type="submission" date="2019-09" db="EMBL/GenBank/DDBJ databases">
        <title>Complete genome sequence of Arachidicoccus sp. B3-10 isolated from apple orchard soil.</title>
        <authorList>
            <person name="Kim H.S."/>
            <person name="Han K.-I."/>
            <person name="Suh M.K."/>
            <person name="Lee K.C."/>
            <person name="Eom M.K."/>
            <person name="Kim J.-S."/>
            <person name="Kang S.W."/>
            <person name="Sin Y."/>
            <person name="Lee J.-S."/>
        </authorList>
    </citation>
    <scope>NUCLEOTIDE SEQUENCE [LARGE SCALE GENOMIC DNA]</scope>
    <source>
        <strain evidence="3 4">B3-10</strain>
    </source>
</reference>
<dbReference type="Proteomes" id="UP000292424">
    <property type="component" value="Chromosome"/>
</dbReference>
<dbReference type="AlphaFoldDB" id="A0A5P2G375"/>
<evidence type="ECO:0000313" key="4">
    <source>
        <dbReference type="Proteomes" id="UP000292424"/>
    </source>
</evidence>
<evidence type="ECO:0000313" key="3">
    <source>
        <dbReference type="EMBL" id="QES90274.1"/>
    </source>
</evidence>
<dbReference type="EMBL" id="CP044016">
    <property type="protein sequence ID" value="QES90274.1"/>
    <property type="molecule type" value="Genomic_DNA"/>
</dbReference>
<gene>
    <name evidence="3" type="ORF">E0W69_016990</name>
</gene>
<dbReference type="Pfam" id="PF14534">
    <property type="entry name" value="DUF4440"/>
    <property type="match status" value="1"/>
</dbReference>
<feature type="signal peptide" evidence="1">
    <location>
        <begin position="1"/>
        <end position="19"/>
    </location>
</feature>